<proteinExistence type="predicted"/>
<feature type="compositionally biased region" description="Basic and acidic residues" evidence="1">
    <location>
        <begin position="65"/>
        <end position="80"/>
    </location>
</feature>
<protein>
    <submittedName>
        <fullName evidence="2">Uncharacterized protein</fullName>
    </submittedName>
</protein>
<accession>A0A1I1X3H6</accession>
<dbReference type="EMBL" id="FOMO01000007">
    <property type="protein sequence ID" value="SFE01917.1"/>
    <property type="molecule type" value="Genomic_DNA"/>
</dbReference>
<feature type="compositionally biased region" description="Basic and acidic residues" evidence="1">
    <location>
        <begin position="45"/>
        <end position="54"/>
    </location>
</feature>
<evidence type="ECO:0000313" key="3">
    <source>
        <dbReference type="Proteomes" id="UP000243950"/>
    </source>
</evidence>
<evidence type="ECO:0000313" key="2">
    <source>
        <dbReference type="EMBL" id="SFE01917.1"/>
    </source>
</evidence>
<sequence length="86" mass="9956">MTDKQPPASRPAATKHPAEPPILRDVVEPLKPRKPGQATAQKNARPTDEPKQTDQPEGDEQSQEFLDKYDLSQVEEERRERRWARR</sequence>
<name>A0A1I1X3H6_PSEOC</name>
<organism evidence="2 3">
    <name type="scientific">Pseudomonas straminea</name>
    <dbReference type="NCBI Taxonomy" id="47882"/>
    <lineage>
        <taxon>Bacteria</taxon>
        <taxon>Pseudomonadati</taxon>
        <taxon>Pseudomonadota</taxon>
        <taxon>Gammaproteobacteria</taxon>
        <taxon>Pseudomonadales</taxon>
        <taxon>Pseudomonadaceae</taxon>
        <taxon>Phytopseudomonas</taxon>
    </lineage>
</organism>
<feature type="region of interest" description="Disordered" evidence="1">
    <location>
        <begin position="1"/>
        <end position="86"/>
    </location>
</feature>
<gene>
    <name evidence="2" type="ORF">SAMN05216372_10716</name>
</gene>
<reference evidence="3" key="1">
    <citation type="submission" date="2016-10" db="EMBL/GenBank/DDBJ databases">
        <authorList>
            <person name="Varghese N."/>
            <person name="Submissions S."/>
        </authorList>
    </citation>
    <scope>NUCLEOTIDE SEQUENCE [LARGE SCALE GENOMIC DNA]</scope>
    <source>
        <strain evidence="3">JCM 2783</strain>
    </source>
</reference>
<keyword evidence="3" id="KW-1185">Reference proteome</keyword>
<dbReference type="AlphaFoldDB" id="A0A1I1X3H6"/>
<dbReference type="RefSeq" id="WP_027906069.1">
    <property type="nucleotide sequence ID" value="NZ_BSSG01000007.1"/>
</dbReference>
<evidence type="ECO:0000256" key="1">
    <source>
        <dbReference type="SAM" id="MobiDB-lite"/>
    </source>
</evidence>
<dbReference type="Proteomes" id="UP000243950">
    <property type="component" value="Unassembled WGS sequence"/>
</dbReference>